<comment type="domain">
    <text evidence="6">The nitrogen atoms of the two glycine residues in the GGXR motif define the oxyanion hole, and stabilize the oxyanion that forms during the nucleophilic attack by the catalytic serine during substrate cleavage.</text>
</comment>
<proteinExistence type="inferred from homology"/>
<dbReference type="InterPro" id="IPR016035">
    <property type="entry name" value="Acyl_Trfase/lysoPLipase"/>
</dbReference>
<evidence type="ECO:0000313" key="9">
    <source>
        <dbReference type="Proteomes" id="UP000825729"/>
    </source>
</evidence>
<dbReference type="EMBL" id="JAINDJ010000008">
    <property type="protein sequence ID" value="KAG9439653.1"/>
    <property type="molecule type" value="Genomic_DNA"/>
</dbReference>
<dbReference type="SUPFAM" id="SSF52151">
    <property type="entry name" value="FabD/lysophospholipase-like"/>
    <property type="match status" value="1"/>
</dbReference>
<comment type="similarity">
    <text evidence="1 6">Belongs to the patatin family.</text>
</comment>
<feature type="domain" description="PNPLA" evidence="7">
    <location>
        <begin position="70"/>
        <end position="267"/>
    </location>
</feature>
<evidence type="ECO:0000256" key="1">
    <source>
        <dbReference type="ARBA" id="ARBA00010240"/>
    </source>
</evidence>
<evidence type="ECO:0000256" key="6">
    <source>
        <dbReference type="RuleBase" id="RU361262"/>
    </source>
</evidence>
<dbReference type="Pfam" id="PF01734">
    <property type="entry name" value="Patatin"/>
    <property type="match status" value="1"/>
</dbReference>
<dbReference type="PANTHER" id="PTHR32241">
    <property type="entry name" value="PATATIN-LIKE PROTEIN 6"/>
    <property type="match status" value="1"/>
</dbReference>
<comment type="caution">
    <text evidence="8">The sequence shown here is derived from an EMBL/GenBank/DDBJ whole genome shotgun (WGS) entry which is preliminary data.</text>
</comment>
<keyword evidence="9" id="KW-1185">Reference proteome</keyword>
<dbReference type="Gene3D" id="3.40.1090.10">
    <property type="entry name" value="Cytosolic phospholipase A2 catalytic domain"/>
    <property type="match status" value="1"/>
</dbReference>
<comment type="function">
    <text evidence="6">Lipolytic acyl hydrolase (LAH).</text>
</comment>
<evidence type="ECO:0000313" key="8">
    <source>
        <dbReference type="EMBL" id="KAG9439653.1"/>
    </source>
</evidence>
<accession>A0AAV7DXF2</accession>
<name>A0AAV7DXF2_ARIFI</name>
<dbReference type="GO" id="GO:0016787">
    <property type="term" value="F:hydrolase activity"/>
    <property type="evidence" value="ECO:0007669"/>
    <property type="project" value="UniProtKB-KW"/>
</dbReference>
<evidence type="ECO:0000256" key="2">
    <source>
        <dbReference type="ARBA" id="ARBA00022801"/>
    </source>
</evidence>
<dbReference type="InterPro" id="IPR002641">
    <property type="entry name" value="PNPLA_dom"/>
</dbReference>
<dbReference type="PANTHER" id="PTHR32241:SF12">
    <property type="entry name" value="OS03G0784100 PROTEIN"/>
    <property type="match status" value="1"/>
</dbReference>
<evidence type="ECO:0000256" key="3">
    <source>
        <dbReference type="ARBA" id="ARBA00022963"/>
    </source>
</evidence>
<comment type="caution">
    <text evidence="5">Lacks conserved residue(s) required for the propagation of feature annotation.</text>
</comment>
<evidence type="ECO:0000256" key="5">
    <source>
        <dbReference type="PROSITE-ProRule" id="PRU01161"/>
    </source>
</evidence>
<dbReference type="GO" id="GO:0016042">
    <property type="term" value="P:lipid catabolic process"/>
    <property type="evidence" value="ECO:0007669"/>
    <property type="project" value="UniProtKB-KW"/>
</dbReference>
<dbReference type="AlphaFoldDB" id="A0AAV7DXF2"/>
<dbReference type="CDD" id="cd07199">
    <property type="entry name" value="Pat17_PNPLA8_PNPLA9_like"/>
    <property type="match status" value="1"/>
</dbReference>
<sequence length="435" mass="46489">MALLTDAAPVEQGFDVDKLSYEIFSILEAKFLFGYDDPKLFLDDGSTIPTPTPAGKLNPGKKTAGKVRILSIDAGGPTDGLLAAKALALLEDSLRKSSGVQDACIADFFDLAAGSGTGGVLAALLFTKGDDGRGRPLFSAAEALKFLAENRLEISRPKLVRRLFRRRRASVDRVVGKVFSAEQTLKDTLKPLLVPCYDLATGGAFVFSRADALETDGFDFKMREVCLATSADPATVGSVAMRSVDGQTRIAAVGGGIAMSNPTAAAITHVLNNKQEFPFARGVGDLMVVSLGNGDSTPCGIMTPAPRDFIRIAGEGVSDMVDQSVSMAFGNRWSSNYVRIQGNGFGNGKSPVQEASTRQMLEAAEEMLKQKNVESLLFHGKKISEKTNMEKLNWFAGELVKEEERRKGSIYPTVVLKQATPRSSSATISSCSSSH</sequence>
<dbReference type="PROSITE" id="PS51635">
    <property type="entry name" value="PNPLA"/>
    <property type="match status" value="1"/>
</dbReference>
<keyword evidence="2 6" id="KW-0378">Hydrolase</keyword>
<reference evidence="8 9" key="1">
    <citation type="submission" date="2021-07" db="EMBL/GenBank/DDBJ databases">
        <title>The Aristolochia fimbriata genome: insights into angiosperm evolution, floral development and chemical biosynthesis.</title>
        <authorList>
            <person name="Jiao Y."/>
        </authorList>
    </citation>
    <scope>NUCLEOTIDE SEQUENCE [LARGE SCALE GENOMIC DNA]</scope>
    <source>
        <strain evidence="8">IBCAS-2021</strain>
        <tissue evidence="8">Leaf</tissue>
    </source>
</reference>
<evidence type="ECO:0000259" key="7">
    <source>
        <dbReference type="PROSITE" id="PS51635"/>
    </source>
</evidence>
<organism evidence="8 9">
    <name type="scientific">Aristolochia fimbriata</name>
    <name type="common">White veined hardy Dutchman's pipe vine</name>
    <dbReference type="NCBI Taxonomy" id="158543"/>
    <lineage>
        <taxon>Eukaryota</taxon>
        <taxon>Viridiplantae</taxon>
        <taxon>Streptophyta</taxon>
        <taxon>Embryophyta</taxon>
        <taxon>Tracheophyta</taxon>
        <taxon>Spermatophyta</taxon>
        <taxon>Magnoliopsida</taxon>
        <taxon>Magnoliidae</taxon>
        <taxon>Piperales</taxon>
        <taxon>Aristolochiaceae</taxon>
        <taxon>Aristolochia</taxon>
    </lineage>
</organism>
<evidence type="ECO:0000256" key="4">
    <source>
        <dbReference type="ARBA" id="ARBA00023098"/>
    </source>
</evidence>
<dbReference type="Proteomes" id="UP000825729">
    <property type="component" value="Unassembled WGS sequence"/>
</dbReference>
<gene>
    <name evidence="8" type="ORF">H6P81_019818</name>
</gene>
<keyword evidence="3 6" id="KW-0442">Lipid degradation</keyword>
<protein>
    <recommendedName>
        <fullName evidence="6">Patatin</fullName>
        <ecNumber evidence="6">3.1.1.-</ecNumber>
    </recommendedName>
</protein>
<keyword evidence="4 6" id="KW-0443">Lipid metabolism</keyword>
<dbReference type="EC" id="3.1.1.-" evidence="6"/>